<dbReference type="GO" id="GO:0106300">
    <property type="term" value="P:protein-DNA covalent cross-linking repair"/>
    <property type="evidence" value="ECO:0007669"/>
    <property type="project" value="InterPro"/>
</dbReference>
<evidence type="ECO:0000256" key="4">
    <source>
        <dbReference type="ARBA" id="ARBA00022801"/>
    </source>
</evidence>
<dbReference type="GO" id="GO:0006508">
    <property type="term" value="P:proteolysis"/>
    <property type="evidence" value="ECO:0007669"/>
    <property type="project" value="UniProtKB-KW"/>
</dbReference>
<dbReference type="Pfam" id="PF02586">
    <property type="entry name" value="SRAP"/>
    <property type="match status" value="1"/>
</dbReference>
<dbReference type="GO" id="GO:0016829">
    <property type="term" value="F:lyase activity"/>
    <property type="evidence" value="ECO:0007669"/>
    <property type="project" value="UniProtKB-KW"/>
</dbReference>
<dbReference type="EMBL" id="RCUW01000005">
    <property type="protein sequence ID" value="RLP69273.1"/>
    <property type="molecule type" value="Genomic_DNA"/>
</dbReference>
<dbReference type="AlphaFoldDB" id="A0A3L6ZN33"/>
<dbReference type="GO" id="GO:0008233">
    <property type="term" value="F:peptidase activity"/>
    <property type="evidence" value="ECO:0007669"/>
    <property type="project" value="UniProtKB-KW"/>
</dbReference>
<keyword evidence="7" id="KW-0456">Lyase</keyword>
<keyword evidence="3" id="KW-0227">DNA damage</keyword>
<keyword evidence="2 8" id="KW-0645">Protease</keyword>
<dbReference type="PANTHER" id="PTHR13604:SF0">
    <property type="entry name" value="ABASIC SITE PROCESSING PROTEIN HMCES"/>
    <property type="match status" value="1"/>
</dbReference>
<dbReference type="GO" id="GO:0003697">
    <property type="term" value="F:single-stranded DNA binding"/>
    <property type="evidence" value="ECO:0007669"/>
    <property type="project" value="InterPro"/>
</dbReference>
<dbReference type="InterPro" id="IPR003738">
    <property type="entry name" value="SRAP"/>
</dbReference>
<dbReference type="Gene3D" id="3.90.1680.10">
    <property type="entry name" value="SOS response associated peptidase-like"/>
    <property type="match status" value="1"/>
</dbReference>
<evidence type="ECO:0000256" key="9">
    <source>
        <dbReference type="SAM" id="MobiDB-lite"/>
    </source>
</evidence>
<dbReference type="PANTHER" id="PTHR13604">
    <property type="entry name" value="DC12-RELATED"/>
    <property type="match status" value="1"/>
</dbReference>
<evidence type="ECO:0000256" key="6">
    <source>
        <dbReference type="ARBA" id="ARBA00023125"/>
    </source>
</evidence>
<feature type="compositionally biased region" description="Gly residues" evidence="9">
    <location>
        <begin position="144"/>
        <end position="155"/>
    </location>
</feature>
<proteinExistence type="inferred from homology"/>
<dbReference type="EC" id="3.4.-.-" evidence="8"/>
<organism evidence="10 11">
    <name type="scientific">Mycetocola reblochoni</name>
    <dbReference type="NCBI Taxonomy" id="331618"/>
    <lineage>
        <taxon>Bacteria</taxon>
        <taxon>Bacillati</taxon>
        <taxon>Actinomycetota</taxon>
        <taxon>Actinomycetes</taxon>
        <taxon>Micrococcales</taxon>
        <taxon>Microbacteriaceae</taxon>
        <taxon>Mycetocola</taxon>
    </lineage>
</organism>
<dbReference type="Proteomes" id="UP000275395">
    <property type="component" value="Unassembled WGS sequence"/>
</dbReference>
<evidence type="ECO:0000313" key="11">
    <source>
        <dbReference type="Proteomes" id="UP000275395"/>
    </source>
</evidence>
<evidence type="ECO:0000313" key="10">
    <source>
        <dbReference type="EMBL" id="RLP69273.1"/>
    </source>
</evidence>
<evidence type="ECO:0000256" key="2">
    <source>
        <dbReference type="ARBA" id="ARBA00022670"/>
    </source>
</evidence>
<keyword evidence="6" id="KW-0238">DNA-binding</keyword>
<accession>A0A3L6ZN33</accession>
<keyword evidence="4 8" id="KW-0378">Hydrolase</keyword>
<dbReference type="SUPFAM" id="SSF143081">
    <property type="entry name" value="BB1717-like"/>
    <property type="match status" value="1"/>
</dbReference>
<protein>
    <recommendedName>
        <fullName evidence="8">Abasic site processing protein</fullName>
        <ecNumber evidence="8">3.4.-.-</ecNumber>
    </recommendedName>
</protein>
<keyword evidence="5" id="KW-0190">Covalent protein-DNA linkage</keyword>
<evidence type="ECO:0000256" key="5">
    <source>
        <dbReference type="ARBA" id="ARBA00023124"/>
    </source>
</evidence>
<evidence type="ECO:0000256" key="8">
    <source>
        <dbReference type="RuleBase" id="RU364100"/>
    </source>
</evidence>
<name>A0A3L6ZN33_9MICO</name>
<feature type="region of interest" description="Disordered" evidence="9">
    <location>
        <begin position="136"/>
        <end position="155"/>
    </location>
</feature>
<sequence length="155" mass="16826">MCGRFALDDRVDEMITEWVLDGNTPHSWAPEGWRPSWNISPGQSIAVLLETALRPGGAVAPRVLEGLWSLLPPWATTPRLSYPTFNARAETLTTTRSWSGAVAAHRCVIPASAYYEWSGPKGSRIPHVVHAPDDAPSRWPDCTRGGGPTGRARGG</sequence>
<comment type="similarity">
    <text evidence="1 8">Belongs to the SOS response-associated peptidase family.</text>
</comment>
<evidence type="ECO:0000256" key="7">
    <source>
        <dbReference type="ARBA" id="ARBA00023239"/>
    </source>
</evidence>
<comment type="caution">
    <text evidence="10">The sequence shown here is derived from an EMBL/GenBank/DDBJ whole genome shotgun (WGS) entry which is preliminary data.</text>
</comment>
<evidence type="ECO:0000256" key="1">
    <source>
        <dbReference type="ARBA" id="ARBA00008136"/>
    </source>
</evidence>
<dbReference type="InterPro" id="IPR036590">
    <property type="entry name" value="SRAP-like"/>
</dbReference>
<reference evidence="10 11" key="1">
    <citation type="submission" date="2018-10" db="EMBL/GenBank/DDBJ databases">
        <authorList>
            <person name="Li J."/>
        </authorList>
    </citation>
    <scope>NUCLEOTIDE SEQUENCE [LARGE SCALE GENOMIC DNA]</scope>
    <source>
        <strain evidence="10 11">JCM 30549</strain>
    </source>
</reference>
<gene>
    <name evidence="10" type="ORF">D9V30_08150</name>
</gene>
<evidence type="ECO:0000256" key="3">
    <source>
        <dbReference type="ARBA" id="ARBA00022763"/>
    </source>
</evidence>